<feature type="transmembrane region" description="Helical" evidence="1">
    <location>
        <begin position="40"/>
        <end position="60"/>
    </location>
</feature>
<organism evidence="3 4">
    <name type="scientific">Ruminococcus flavefaciens</name>
    <dbReference type="NCBI Taxonomy" id="1265"/>
    <lineage>
        <taxon>Bacteria</taxon>
        <taxon>Bacillati</taxon>
        <taxon>Bacillota</taxon>
        <taxon>Clostridia</taxon>
        <taxon>Eubacteriales</taxon>
        <taxon>Oscillospiraceae</taxon>
        <taxon>Ruminococcus</taxon>
    </lineage>
</organism>
<feature type="transmembrane region" description="Helical" evidence="1">
    <location>
        <begin position="150"/>
        <end position="172"/>
    </location>
</feature>
<feature type="transmembrane region" description="Helical" evidence="1">
    <location>
        <begin position="12"/>
        <end position="28"/>
    </location>
</feature>
<evidence type="ECO:0000313" key="4">
    <source>
        <dbReference type="Proteomes" id="UP000245720"/>
    </source>
</evidence>
<dbReference type="EMBL" id="QGDI01000008">
    <property type="protein sequence ID" value="PWJ11919.1"/>
    <property type="molecule type" value="Genomic_DNA"/>
</dbReference>
<feature type="transmembrane region" description="Helical" evidence="1">
    <location>
        <begin position="217"/>
        <end position="235"/>
    </location>
</feature>
<dbReference type="PANTHER" id="PTHR35797:SF1">
    <property type="entry name" value="PROTEASE"/>
    <property type="match status" value="1"/>
</dbReference>
<dbReference type="InterPro" id="IPR003675">
    <property type="entry name" value="Rce1/LyrA-like_dom"/>
</dbReference>
<keyword evidence="3" id="KW-0378">Hydrolase</keyword>
<evidence type="ECO:0000256" key="1">
    <source>
        <dbReference type="SAM" id="Phobius"/>
    </source>
</evidence>
<proteinExistence type="predicted"/>
<keyword evidence="1" id="KW-0472">Membrane</keyword>
<keyword evidence="3" id="KW-0645">Protease</keyword>
<feature type="transmembrane region" description="Helical" evidence="1">
    <location>
        <begin position="80"/>
        <end position="102"/>
    </location>
</feature>
<name>A0A315Y0R6_RUMFL</name>
<keyword evidence="1" id="KW-0812">Transmembrane</keyword>
<dbReference type="GO" id="GO:0004175">
    <property type="term" value="F:endopeptidase activity"/>
    <property type="evidence" value="ECO:0007669"/>
    <property type="project" value="UniProtKB-ARBA"/>
</dbReference>
<comment type="caution">
    <text evidence="3">The sequence shown here is derived from an EMBL/GenBank/DDBJ whole genome shotgun (WGS) entry which is preliminary data.</text>
</comment>
<sequence length="290" mass="32076">MTNKKENLRRLGLYLLIAFALSLLLIVFRKPMETSARVSFIITQLFSFSPAIACLITRAVTKEGFGDMKLHFNFHGNFRWYLLAFAVPLLCFSASELLPVIIGGHGSRLSAFTADNVLSVIFILMGQSAVVSAGLLGEELGWRGYMNRKLEPLVGTLGTCLIGGIIWGLWHFPIDISNYLGGYGSFSFSMKLAFGRLVLLTCFGVFLMWLTKKTDSVFPAVVAHFMFNASQNAIMELFMQSDIPEDTDLGKLADVFQYIPMAVLAVIFMLLLLRAKAHAGKHSAPQAMKA</sequence>
<protein>
    <submittedName>
        <fullName evidence="3">CAAX prenyl protease-like protein</fullName>
    </submittedName>
</protein>
<dbReference type="Proteomes" id="UP000245720">
    <property type="component" value="Unassembled WGS sequence"/>
</dbReference>
<dbReference type="AlphaFoldDB" id="A0A315Y0R6"/>
<reference evidence="3 4" key="1">
    <citation type="submission" date="2018-05" db="EMBL/GenBank/DDBJ databases">
        <title>The Hungate 1000. A catalogue of reference genomes from the rumen microbiome.</title>
        <authorList>
            <person name="Kelly W."/>
        </authorList>
    </citation>
    <scope>NUCLEOTIDE SEQUENCE [LARGE SCALE GENOMIC DNA]</scope>
    <source>
        <strain evidence="3 4">SAb67</strain>
    </source>
</reference>
<feature type="domain" description="CAAX prenyl protease 2/Lysostaphin resistance protein A-like" evidence="2">
    <location>
        <begin position="131"/>
        <end position="229"/>
    </location>
</feature>
<dbReference type="OrthoDB" id="9777755at2"/>
<dbReference type="PANTHER" id="PTHR35797">
    <property type="entry name" value="PROTEASE-RELATED"/>
    <property type="match status" value="1"/>
</dbReference>
<dbReference type="GO" id="GO:0006508">
    <property type="term" value="P:proteolysis"/>
    <property type="evidence" value="ECO:0007669"/>
    <property type="project" value="UniProtKB-KW"/>
</dbReference>
<accession>A0A315Y0R6</accession>
<keyword evidence="1" id="KW-1133">Transmembrane helix</keyword>
<feature type="transmembrane region" description="Helical" evidence="1">
    <location>
        <begin position="255"/>
        <end position="273"/>
    </location>
</feature>
<feature type="transmembrane region" description="Helical" evidence="1">
    <location>
        <begin position="192"/>
        <end position="210"/>
    </location>
</feature>
<feature type="transmembrane region" description="Helical" evidence="1">
    <location>
        <begin position="117"/>
        <end position="138"/>
    </location>
</feature>
<dbReference type="InterPro" id="IPR042150">
    <property type="entry name" value="MmRce1-like"/>
</dbReference>
<evidence type="ECO:0000259" key="2">
    <source>
        <dbReference type="Pfam" id="PF02517"/>
    </source>
</evidence>
<dbReference type="GO" id="GO:0080120">
    <property type="term" value="P:CAAX-box protein maturation"/>
    <property type="evidence" value="ECO:0007669"/>
    <property type="project" value="UniProtKB-ARBA"/>
</dbReference>
<dbReference type="Pfam" id="PF02517">
    <property type="entry name" value="Rce1-like"/>
    <property type="match status" value="1"/>
</dbReference>
<dbReference type="RefSeq" id="WP_109726938.1">
    <property type="nucleotide sequence ID" value="NZ_QGDI01000008.1"/>
</dbReference>
<evidence type="ECO:0000313" key="3">
    <source>
        <dbReference type="EMBL" id="PWJ11919.1"/>
    </source>
</evidence>
<gene>
    <name evidence="3" type="ORF">IE37_02184</name>
</gene>